<feature type="domain" description="Alpha-type protein kinase" evidence="6">
    <location>
        <begin position="1"/>
        <end position="114"/>
    </location>
</feature>
<evidence type="ECO:0000256" key="1">
    <source>
        <dbReference type="ARBA" id="ARBA00022527"/>
    </source>
</evidence>
<reference evidence="7 8" key="2">
    <citation type="submission" date="2018-11" db="EMBL/GenBank/DDBJ databases">
        <authorList>
            <consortium name="Pathogen Informatics"/>
        </authorList>
    </citation>
    <scope>NUCLEOTIDE SEQUENCE [LARGE SCALE GENOMIC DNA]</scope>
    <source>
        <strain evidence="7 8">Egypt</strain>
    </source>
</reference>
<keyword evidence="2" id="KW-0808">Transferase</keyword>
<evidence type="ECO:0000256" key="5">
    <source>
        <dbReference type="ARBA" id="ARBA00022840"/>
    </source>
</evidence>
<dbReference type="SUPFAM" id="SSF56112">
    <property type="entry name" value="Protein kinase-like (PK-like)"/>
    <property type="match status" value="1"/>
</dbReference>
<dbReference type="FunFam" id="3.20.200.10:FF:000002">
    <property type="entry name" value="Eukaryotic elongation factor 2 kinase"/>
    <property type="match status" value="1"/>
</dbReference>
<dbReference type="InterPro" id="IPR011009">
    <property type="entry name" value="Kinase-like_dom_sf"/>
</dbReference>
<evidence type="ECO:0000256" key="3">
    <source>
        <dbReference type="ARBA" id="ARBA00022741"/>
    </source>
</evidence>
<protein>
    <submittedName>
        <fullName evidence="9">Alpha-type protein kinase domain-containing protein</fullName>
    </submittedName>
</protein>
<dbReference type="EMBL" id="UZAN01048770">
    <property type="protein sequence ID" value="VDP86776.1"/>
    <property type="molecule type" value="Genomic_DNA"/>
</dbReference>
<evidence type="ECO:0000313" key="7">
    <source>
        <dbReference type="EMBL" id="VDP86776.1"/>
    </source>
</evidence>
<dbReference type="OrthoDB" id="301415at2759"/>
<dbReference type="InterPro" id="IPR004166">
    <property type="entry name" value="a-kinase_dom"/>
</dbReference>
<keyword evidence="1" id="KW-0723">Serine/threonine-protein kinase</keyword>
<keyword evidence="8" id="KW-1185">Reference proteome</keyword>
<keyword evidence="4" id="KW-0418">Kinase</keyword>
<dbReference type="WBParaSite" id="ECPE_0001029601-mRNA-1">
    <property type="protein sequence ID" value="ECPE_0001029601-mRNA-1"/>
    <property type="gene ID" value="ECPE_0001029601"/>
</dbReference>
<organism evidence="9">
    <name type="scientific">Echinostoma caproni</name>
    <dbReference type="NCBI Taxonomy" id="27848"/>
    <lineage>
        <taxon>Eukaryota</taxon>
        <taxon>Metazoa</taxon>
        <taxon>Spiralia</taxon>
        <taxon>Lophotrochozoa</taxon>
        <taxon>Platyhelminthes</taxon>
        <taxon>Trematoda</taxon>
        <taxon>Digenea</taxon>
        <taxon>Plagiorchiida</taxon>
        <taxon>Echinostomata</taxon>
        <taxon>Echinostomatoidea</taxon>
        <taxon>Echinostomatidae</taxon>
        <taxon>Echinostoma</taxon>
    </lineage>
</organism>
<keyword evidence="3" id="KW-0547">Nucleotide-binding</keyword>
<dbReference type="GO" id="GO:1903013">
    <property type="term" value="P:response to differentiation-inducing factor 1"/>
    <property type="evidence" value="ECO:0007669"/>
    <property type="project" value="TreeGrafter"/>
</dbReference>
<evidence type="ECO:0000313" key="9">
    <source>
        <dbReference type="WBParaSite" id="ECPE_0001029601-mRNA-1"/>
    </source>
</evidence>
<dbReference type="Gene3D" id="3.20.200.10">
    <property type="entry name" value="MHCK/EF2 kinase"/>
    <property type="match status" value="1"/>
</dbReference>
<evidence type="ECO:0000256" key="4">
    <source>
        <dbReference type="ARBA" id="ARBA00022777"/>
    </source>
</evidence>
<proteinExistence type="predicted"/>
<accession>A0A183ATH9</accession>
<dbReference type="PANTHER" id="PTHR45992">
    <property type="entry name" value="EUKARYOTIC ELONGATION FACTOR 2 KINASE-RELATED"/>
    <property type="match status" value="1"/>
</dbReference>
<evidence type="ECO:0000256" key="2">
    <source>
        <dbReference type="ARBA" id="ARBA00022679"/>
    </source>
</evidence>
<dbReference type="SMART" id="SM00811">
    <property type="entry name" value="Alpha_kinase"/>
    <property type="match status" value="1"/>
</dbReference>
<dbReference type="PROSITE" id="PS51158">
    <property type="entry name" value="ALPHA_KINASE"/>
    <property type="match status" value="1"/>
</dbReference>
<dbReference type="AlphaFoldDB" id="A0A183ATH9"/>
<evidence type="ECO:0000259" key="6">
    <source>
        <dbReference type="PROSITE" id="PS51158"/>
    </source>
</evidence>
<dbReference type="GO" id="GO:0031037">
    <property type="term" value="P:myosin II filament disassembly"/>
    <property type="evidence" value="ECO:0007669"/>
    <property type="project" value="TreeGrafter"/>
</dbReference>
<keyword evidence="5" id="KW-0067">ATP-binding</keyword>
<name>A0A183ATH9_9TREM</name>
<dbReference type="Pfam" id="PF02816">
    <property type="entry name" value="Alpha_kinase"/>
    <property type="match status" value="1"/>
</dbReference>
<dbReference type="GO" id="GO:0005524">
    <property type="term" value="F:ATP binding"/>
    <property type="evidence" value="ECO:0007669"/>
    <property type="project" value="UniProtKB-KW"/>
</dbReference>
<sequence length="318" mass="35814">MCVIKMINRPDQPLYHLEHFIEGTYRKYNSNSGFVDDVARNTPQAFSHFTFEQSGHRLIVVDIQGVGDLWTDPQIHTYDGKMYGDGNLGIRGMALFFHTHRCNPLCQALDLDPFDLCPGEQQASALVHHISPAPVNEVEKNLKSEDIESSRCRILTNGGSTDGSMGSIDVSHDWFPVSFDHDLVQFNVQSSFMTALLSMVNELDLFRGREKNVNLCDQHTEYTIELCIQTVLNILTRDETTTRTSLLSVRCHILQCLQHTGARHLLYLMALCISSCLVSTSSPRGFLQPELATVSKPQCGRRWLGVRNTCPSQRSLVI</sequence>
<evidence type="ECO:0000313" key="8">
    <source>
        <dbReference type="Proteomes" id="UP000272942"/>
    </source>
</evidence>
<dbReference type="PANTHER" id="PTHR45992:SF2">
    <property type="entry name" value="EUKARYOTIC ELONGATION FACTOR 2 KINASE"/>
    <property type="match status" value="1"/>
</dbReference>
<dbReference type="InterPro" id="IPR051852">
    <property type="entry name" value="Alpha-type_PK"/>
</dbReference>
<reference evidence="9" key="1">
    <citation type="submission" date="2016-06" db="UniProtKB">
        <authorList>
            <consortium name="WormBaseParasite"/>
        </authorList>
    </citation>
    <scope>IDENTIFICATION</scope>
</reference>
<gene>
    <name evidence="7" type="ORF">ECPE_LOCUS10264</name>
</gene>
<dbReference type="Proteomes" id="UP000272942">
    <property type="component" value="Unassembled WGS sequence"/>
</dbReference>
<dbReference type="GO" id="GO:0004686">
    <property type="term" value="F:elongation factor-2 kinase activity"/>
    <property type="evidence" value="ECO:0007669"/>
    <property type="project" value="TreeGrafter"/>
</dbReference>